<dbReference type="AlphaFoldDB" id="A0A9W6LTF9"/>
<evidence type="ECO:0000313" key="2">
    <source>
        <dbReference type="Proteomes" id="UP001144323"/>
    </source>
</evidence>
<evidence type="ECO:0000313" key="1">
    <source>
        <dbReference type="EMBL" id="GLI94598.1"/>
    </source>
</evidence>
<organism evidence="1 2">
    <name type="scientific">Methylocystis echinoides</name>
    <dbReference type="NCBI Taxonomy" id="29468"/>
    <lineage>
        <taxon>Bacteria</taxon>
        <taxon>Pseudomonadati</taxon>
        <taxon>Pseudomonadota</taxon>
        <taxon>Alphaproteobacteria</taxon>
        <taxon>Hyphomicrobiales</taxon>
        <taxon>Methylocystaceae</taxon>
        <taxon>Methylocystis</taxon>
    </lineage>
</organism>
<keyword evidence="2" id="KW-1185">Reference proteome</keyword>
<dbReference type="EMBL" id="BSEC01000001">
    <property type="protein sequence ID" value="GLI94598.1"/>
    <property type="molecule type" value="Genomic_DNA"/>
</dbReference>
<sequence>MSHVAHELHEEFPEKAEAIHALKASNAHFARIAEEYHTLNRAIHRMETNVEPVDDATLEDLKKKRLALKDEIAGFLTEVNA</sequence>
<accession>A0A9W6LTF9</accession>
<reference evidence="1" key="1">
    <citation type="journal article" date="2023" name="Int. J. Syst. Evol. Microbiol.">
        <title>Methylocystis iwaonis sp. nov., a type II methane-oxidizing bacterium from surface soil of a rice paddy field in Japan, and emended description of the genus Methylocystis (ex Whittenbury et al. 1970) Bowman et al. 1993.</title>
        <authorList>
            <person name="Kaise H."/>
            <person name="Sawadogo J.B."/>
            <person name="Alam M.S."/>
            <person name="Ueno C."/>
            <person name="Dianou D."/>
            <person name="Shinjo R."/>
            <person name="Asakawa S."/>
        </authorList>
    </citation>
    <scope>NUCLEOTIDE SEQUENCE</scope>
    <source>
        <strain evidence="1">LMG27198</strain>
    </source>
</reference>
<dbReference type="InterPro" id="IPR038444">
    <property type="entry name" value="DUF465_sf"/>
</dbReference>
<proteinExistence type="predicted"/>
<dbReference type="InterPro" id="IPR007420">
    <property type="entry name" value="DUF465"/>
</dbReference>
<evidence type="ECO:0008006" key="3">
    <source>
        <dbReference type="Google" id="ProtNLM"/>
    </source>
</evidence>
<dbReference type="Gene3D" id="6.10.280.50">
    <property type="match status" value="1"/>
</dbReference>
<protein>
    <recommendedName>
        <fullName evidence="3">DUF465 domain-containing protein</fullName>
    </recommendedName>
</protein>
<name>A0A9W6LTF9_9HYPH</name>
<dbReference type="RefSeq" id="WP_281804699.1">
    <property type="nucleotide sequence ID" value="NZ_BSEC01000001.1"/>
</dbReference>
<comment type="caution">
    <text evidence="1">The sequence shown here is derived from an EMBL/GenBank/DDBJ whole genome shotgun (WGS) entry which is preliminary data.</text>
</comment>
<gene>
    <name evidence="1" type="ORF">LMG27198_35900</name>
</gene>
<dbReference type="Proteomes" id="UP001144323">
    <property type="component" value="Unassembled WGS sequence"/>
</dbReference>
<dbReference type="Pfam" id="PF04325">
    <property type="entry name" value="DUF465"/>
    <property type="match status" value="1"/>
</dbReference>